<evidence type="ECO:0000256" key="1">
    <source>
        <dbReference type="SAM" id="Coils"/>
    </source>
</evidence>
<evidence type="ECO:0000313" key="3">
    <source>
        <dbReference type="EMBL" id="CAL6035714.1"/>
    </source>
</evidence>
<reference evidence="2" key="1">
    <citation type="submission" date="2023-06" db="EMBL/GenBank/DDBJ databases">
        <authorList>
            <person name="Kurt Z."/>
        </authorList>
    </citation>
    <scope>NUCLEOTIDE SEQUENCE</scope>
</reference>
<reference evidence="3 4" key="2">
    <citation type="submission" date="2024-07" db="EMBL/GenBank/DDBJ databases">
        <authorList>
            <person name="Akdeniz Z."/>
        </authorList>
    </citation>
    <scope>NUCLEOTIDE SEQUENCE [LARGE SCALE GENOMIC DNA]</scope>
</reference>
<feature type="coiled-coil region" evidence="1">
    <location>
        <begin position="11"/>
        <end position="119"/>
    </location>
</feature>
<sequence>MESLRIAALQISAANKQFEEQNQKLKQIEQENIFLRNQTAKQVEELSKTQNEAKIAQNELIFLKRTVDQLNAQINEKDGTINQLNQLNIINEQNQRNTINKYKQQIEQLQQQAKLLDNSARIQNVVKLLQNQDDLIHILTKTIEYVDFSTCSPKSSKIDEIKQEIQKIKQQLNINQTQNPVNYLEIITGQKSIDSVQNYRQCSYLEELSEVERDQVQELNLSLILIDLKEFQQGTGRKLLKSLKQYLPQMIEAEVQKDNNIMVTVKHEEADETIRIIKRLNVEGKRLSYQIKQQQEYDSIIW</sequence>
<dbReference type="AlphaFoldDB" id="A0AA86PBG3"/>
<proteinExistence type="predicted"/>
<organism evidence="2">
    <name type="scientific">Hexamita inflata</name>
    <dbReference type="NCBI Taxonomy" id="28002"/>
    <lineage>
        <taxon>Eukaryota</taxon>
        <taxon>Metamonada</taxon>
        <taxon>Diplomonadida</taxon>
        <taxon>Hexamitidae</taxon>
        <taxon>Hexamitinae</taxon>
        <taxon>Hexamita</taxon>
    </lineage>
</organism>
<evidence type="ECO:0000313" key="4">
    <source>
        <dbReference type="Proteomes" id="UP001642409"/>
    </source>
</evidence>
<protein>
    <submittedName>
        <fullName evidence="3">Hypothetical_protein</fullName>
    </submittedName>
</protein>
<name>A0AA86PBG3_9EUKA</name>
<evidence type="ECO:0000313" key="2">
    <source>
        <dbReference type="EMBL" id="CAI9935849.1"/>
    </source>
</evidence>
<dbReference type="EMBL" id="CATOUU010000627">
    <property type="protein sequence ID" value="CAI9935849.1"/>
    <property type="molecule type" value="Genomic_DNA"/>
</dbReference>
<dbReference type="EMBL" id="CAXDID020000132">
    <property type="protein sequence ID" value="CAL6035714.1"/>
    <property type="molecule type" value="Genomic_DNA"/>
</dbReference>
<accession>A0AA86PBG3</accession>
<gene>
    <name evidence="2" type="ORF">HINF_LOCUS23494</name>
    <name evidence="3" type="ORF">HINF_LOCUS36060</name>
</gene>
<keyword evidence="1" id="KW-0175">Coiled coil</keyword>
<keyword evidence="4" id="KW-1185">Reference proteome</keyword>
<comment type="caution">
    <text evidence="2">The sequence shown here is derived from an EMBL/GenBank/DDBJ whole genome shotgun (WGS) entry which is preliminary data.</text>
</comment>
<dbReference type="Proteomes" id="UP001642409">
    <property type="component" value="Unassembled WGS sequence"/>
</dbReference>